<name>A0AA49JFP3_9BACT</name>
<dbReference type="GO" id="GO:0008990">
    <property type="term" value="F:rRNA (guanine-N2-)-methyltransferase activity"/>
    <property type="evidence" value="ECO:0007669"/>
    <property type="project" value="TreeGrafter"/>
</dbReference>
<dbReference type="InterPro" id="IPR029063">
    <property type="entry name" value="SAM-dependent_MTases_sf"/>
</dbReference>
<dbReference type="InterPro" id="IPR000241">
    <property type="entry name" value="RlmKL-like_Mtase"/>
</dbReference>
<gene>
    <name evidence="5" type="ORF">K4G66_23205</name>
</gene>
<dbReference type="Pfam" id="PF01170">
    <property type="entry name" value="UPF0020"/>
    <property type="match status" value="1"/>
</dbReference>
<dbReference type="AlphaFoldDB" id="A0AA49JFP3"/>
<dbReference type="Gene3D" id="3.30.2130.30">
    <property type="match status" value="1"/>
</dbReference>
<evidence type="ECO:0000313" key="5">
    <source>
        <dbReference type="EMBL" id="WKN35290.1"/>
    </source>
</evidence>
<protein>
    <submittedName>
        <fullName evidence="5">Class I SAM-dependent RNA methyltransferase</fullName>
    </submittedName>
</protein>
<sequence length="391" mass="44087">MSYTRKIIVTCAPFISPILARELEELGLPVKSINRLDVETEGSLLDAMRLNLKLRTAHRVLYQLKAFSANQPDELYQAVYDYPWENMIPLEGYFSVQSYVNHPTINDTRFANLKVKDAVVDRFSQQQGRRPNSGPKNDQVVLFLYWTEEEAGIYLDTSGESLSKRGYREVTVAAPMQESLAAALLLSTRWQPQQPLVNPMCGSGTLAIEAALMQQQTYPGLLRANYSFMHVKSYQSSIWRRLRQELKLEQQSRKDAIKNIVATDTNADAIAAAKKNARAAGVDHLIQFRVCDFAETQVPDIDPKNTQPGSPVIMINPPYGARLGEERALEPLYARIGDFLKQQGAGYQGYVFTANAELAKKIGLRTSRRIEFTNGRLPSRLLEYELYTGKG</sequence>
<reference evidence="5" key="1">
    <citation type="journal article" date="2023" name="Comput. Struct. Biotechnol. J.">
        <title>Discovery of a novel marine Bacteroidetes with a rich repertoire of carbohydrate-active enzymes.</title>
        <authorList>
            <person name="Chen B."/>
            <person name="Liu G."/>
            <person name="Chen Q."/>
            <person name="Wang H."/>
            <person name="Liu L."/>
            <person name="Tang K."/>
        </authorList>
    </citation>
    <scope>NUCLEOTIDE SEQUENCE</scope>
    <source>
        <strain evidence="5">TK19036</strain>
    </source>
</reference>
<dbReference type="PROSITE" id="PS51165">
    <property type="entry name" value="THUMP"/>
    <property type="match status" value="1"/>
</dbReference>
<evidence type="ECO:0000256" key="1">
    <source>
        <dbReference type="ARBA" id="ARBA00022603"/>
    </source>
</evidence>
<dbReference type="InterPro" id="IPR004114">
    <property type="entry name" value="THUMP_dom"/>
</dbReference>
<dbReference type="Pfam" id="PF02926">
    <property type="entry name" value="THUMP"/>
    <property type="match status" value="1"/>
</dbReference>
<organism evidence="5">
    <name type="scientific">Roseihalotalea indica</name>
    <dbReference type="NCBI Taxonomy" id="2867963"/>
    <lineage>
        <taxon>Bacteria</taxon>
        <taxon>Pseudomonadati</taxon>
        <taxon>Bacteroidota</taxon>
        <taxon>Cytophagia</taxon>
        <taxon>Cytophagales</taxon>
        <taxon>Catalimonadaceae</taxon>
        <taxon>Roseihalotalea</taxon>
    </lineage>
</organism>
<dbReference type="GO" id="GO:0003723">
    <property type="term" value="F:RNA binding"/>
    <property type="evidence" value="ECO:0007669"/>
    <property type="project" value="UniProtKB-UniRule"/>
</dbReference>
<dbReference type="CDD" id="cd11715">
    <property type="entry name" value="THUMP_AdoMetMT"/>
    <property type="match status" value="1"/>
</dbReference>
<evidence type="ECO:0000259" key="4">
    <source>
        <dbReference type="PROSITE" id="PS51165"/>
    </source>
</evidence>
<evidence type="ECO:0000256" key="3">
    <source>
        <dbReference type="PROSITE-ProRule" id="PRU00529"/>
    </source>
</evidence>
<dbReference type="EMBL" id="CP120682">
    <property type="protein sequence ID" value="WKN35290.1"/>
    <property type="molecule type" value="Genomic_DNA"/>
</dbReference>
<dbReference type="PANTHER" id="PTHR47313:SF1">
    <property type="entry name" value="RIBOSOMAL RNA LARGE SUBUNIT METHYLTRANSFERASE K_L"/>
    <property type="match status" value="1"/>
</dbReference>
<keyword evidence="2" id="KW-0808">Transferase</keyword>
<dbReference type="GO" id="GO:0070043">
    <property type="term" value="F:rRNA (guanine-N7-)-methyltransferase activity"/>
    <property type="evidence" value="ECO:0007669"/>
    <property type="project" value="TreeGrafter"/>
</dbReference>
<reference evidence="5" key="2">
    <citation type="journal article" date="2024" name="Antonie Van Leeuwenhoek">
        <title>Roseihalotalea indica gen. nov., sp. nov., a halophilic Bacteroidetes from mesopelagic Southwest Indian Ocean with higher carbohydrate metabolic potential.</title>
        <authorList>
            <person name="Chen B."/>
            <person name="Zhang M."/>
            <person name="Lin D."/>
            <person name="Ye J."/>
            <person name="Tang K."/>
        </authorList>
    </citation>
    <scope>NUCLEOTIDE SEQUENCE</scope>
    <source>
        <strain evidence="5">TK19036</strain>
    </source>
</reference>
<dbReference type="SUPFAM" id="SSF53335">
    <property type="entry name" value="S-adenosyl-L-methionine-dependent methyltransferases"/>
    <property type="match status" value="1"/>
</dbReference>
<dbReference type="InterPro" id="IPR054170">
    <property type="entry name" value="RlmL_1st"/>
</dbReference>
<accession>A0AA49JFP3</accession>
<proteinExistence type="predicted"/>
<feature type="domain" description="THUMP" evidence="4">
    <location>
        <begin position="46"/>
        <end position="157"/>
    </location>
</feature>
<keyword evidence="3" id="KW-0694">RNA-binding</keyword>
<dbReference type="Pfam" id="PF22020">
    <property type="entry name" value="RlmL_1st"/>
    <property type="match status" value="1"/>
</dbReference>
<dbReference type="Gene3D" id="3.40.50.150">
    <property type="entry name" value="Vaccinia Virus protein VP39"/>
    <property type="match status" value="1"/>
</dbReference>
<evidence type="ECO:0000256" key="2">
    <source>
        <dbReference type="ARBA" id="ARBA00022679"/>
    </source>
</evidence>
<dbReference type="PANTHER" id="PTHR47313">
    <property type="entry name" value="RIBOSOMAL RNA LARGE SUBUNIT METHYLTRANSFERASE K/L"/>
    <property type="match status" value="1"/>
</dbReference>
<keyword evidence="1 5" id="KW-0489">Methyltransferase</keyword>
<dbReference type="SMART" id="SM00981">
    <property type="entry name" value="THUMP"/>
    <property type="match status" value="1"/>
</dbReference>